<feature type="coiled-coil region" evidence="1">
    <location>
        <begin position="23"/>
        <end position="60"/>
    </location>
</feature>
<name>A0ABD0PRQ5_CIRMR</name>
<evidence type="ECO:0000256" key="1">
    <source>
        <dbReference type="SAM" id="Coils"/>
    </source>
</evidence>
<dbReference type="Pfam" id="PF25600">
    <property type="entry name" value="TRIM_CC"/>
    <property type="match status" value="1"/>
</dbReference>
<comment type="caution">
    <text evidence="3">The sequence shown here is derived from an EMBL/GenBank/DDBJ whole genome shotgun (WGS) entry which is preliminary data.</text>
</comment>
<dbReference type="AlphaFoldDB" id="A0ABD0PRQ5"/>
<dbReference type="Proteomes" id="UP001529510">
    <property type="component" value="Unassembled WGS sequence"/>
</dbReference>
<evidence type="ECO:0000313" key="4">
    <source>
        <dbReference type="Proteomes" id="UP001529510"/>
    </source>
</evidence>
<gene>
    <name evidence="3" type="ORF">M9458_029053</name>
</gene>
<dbReference type="EMBL" id="JAMKFB020000014">
    <property type="protein sequence ID" value="KAL0176723.1"/>
    <property type="molecule type" value="Genomic_DNA"/>
</dbReference>
<organism evidence="3 4">
    <name type="scientific">Cirrhinus mrigala</name>
    <name type="common">Mrigala</name>
    <dbReference type="NCBI Taxonomy" id="683832"/>
    <lineage>
        <taxon>Eukaryota</taxon>
        <taxon>Metazoa</taxon>
        <taxon>Chordata</taxon>
        <taxon>Craniata</taxon>
        <taxon>Vertebrata</taxon>
        <taxon>Euteleostomi</taxon>
        <taxon>Actinopterygii</taxon>
        <taxon>Neopterygii</taxon>
        <taxon>Teleostei</taxon>
        <taxon>Ostariophysi</taxon>
        <taxon>Cypriniformes</taxon>
        <taxon>Cyprinidae</taxon>
        <taxon>Labeoninae</taxon>
        <taxon>Labeonini</taxon>
        <taxon>Cirrhinus</taxon>
    </lineage>
</organism>
<keyword evidence="1" id="KW-0175">Coiled coil</keyword>
<feature type="non-terminal residue" evidence="3">
    <location>
        <position position="1"/>
    </location>
</feature>
<sequence length="115" mass="13741">ESIFTELICFIEKCRSDVTLLIRDQERAAVSQAEEQLEQLKKEIDELKRRNAELNQLSHTDDHDIVHFFQVTDLLKHRTEDFNKLLNLQGVCVLSLSVEFEVRLFLWIYRQLYCQ</sequence>
<reference evidence="3 4" key="1">
    <citation type="submission" date="2024-05" db="EMBL/GenBank/DDBJ databases">
        <title>Genome sequencing and assembly of Indian major carp, Cirrhinus mrigala (Hamilton, 1822).</title>
        <authorList>
            <person name="Mohindra V."/>
            <person name="Chowdhury L.M."/>
            <person name="Lal K."/>
            <person name="Jena J.K."/>
        </authorList>
    </citation>
    <scope>NUCLEOTIDE SEQUENCE [LARGE SCALE GENOMIC DNA]</scope>
    <source>
        <strain evidence="3">CM1030</strain>
        <tissue evidence="3">Blood</tissue>
    </source>
</reference>
<keyword evidence="4" id="KW-1185">Reference proteome</keyword>
<feature type="domain" description="TRIM8/14/16/25/29/45/65 coiled-coil region" evidence="2">
    <location>
        <begin position="1"/>
        <end position="79"/>
    </location>
</feature>
<dbReference type="InterPro" id="IPR058030">
    <property type="entry name" value="TRIM8/14/16/25/29/45/65_CC"/>
</dbReference>
<evidence type="ECO:0000313" key="3">
    <source>
        <dbReference type="EMBL" id="KAL0176723.1"/>
    </source>
</evidence>
<accession>A0ABD0PRQ5</accession>
<protein>
    <recommendedName>
        <fullName evidence="2">TRIM8/14/16/25/29/45/65 coiled-coil region domain-containing protein</fullName>
    </recommendedName>
</protein>
<evidence type="ECO:0000259" key="2">
    <source>
        <dbReference type="Pfam" id="PF25600"/>
    </source>
</evidence>
<proteinExistence type="predicted"/>